<keyword evidence="2" id="KW-0732">Signal</keyword>
<dbReference type="AlphaFoldDB" id="A0A9P5ATB4"/>
<gene>
    <name evidence="3" type="ORF">FBEOM_1443</name>
</gene>
<name>A0A9P5ATB4_9HYPO</name>
<comment type="caution">
    <text evidence="3">The sequence shown here is derived from an EMBL/GenBank/DDBJ whole genome shotgun (WGS) entry which is preliminary data.</text>
</comment>
<keyword evidence="4" id="KW-1185">Reference proteome</keyword>
<accession>A0A9P5ATB4</accession>
<feature type="region of interest" description="Disordered" evidence="1">
    <location>
        <begin position="303"/>
        <end position="346"/>
    </location>
</feature>
<feature type="compositionally biased region" description="Polar residues" evidence="1">
    <location>
        <begin position="326"/>
        <end position="341"/>
    </location>
</feature>
<feature type="compositionally biased region" description="Low complexity" evidence="1">
    <location>
        <begin position="445"/>
        <end position="456"/>
    </location>
</feature>
<feature type="region of interest" description="Disordered" evidence="1">
    <location>
        <begin position="140"/>
        <end position="168"/>
    </location>
</feature>
<feature type="compositionally biased region" description="Basic and acidic residues" evidence="1">
    <location>
        <begin position="152"/>
        <end position="165"/>
    </location>
</feature>
<reference evidence="3" key="2">
    <citation type="submission" date="2020-02" db="EMBL/GenBank/DDBJ databases">
        <title>Identification and distribution of gene clusters putatively required for synthesis of sphingolipid metabolism inhibitors in phylogenetically diverse species of the filamentous fungus Fusarium.</title>
        <authorList>
            <person name="Kim H.-S."/>
            <person name="Busman M."/>
            <person name="Brown D.W."/>
            <person name="Divon H."/>
            <person name="Uhlig S."/>
            <person name="Proctor R.H."/>
        </authorList>
    </citation>
    <scope>NUCLEOTIDE SEQUENCE</scope>
    <source>
        <strain evidence="3">NRRL 25174</strain>
    </source>
</reference>
<feature type="region of interest" description="Disordered" evidence="1">
    <location>
        <begin position="747"/>
        <end position="778"/>
    </location>
</feature>
<feature type="signal peptide" evidence="2">
    <location>
        <begin position="1"/>
        <end position="20"/>
    </location>
</feature>
<feature type="compositionally biased region" description="Basic and acidic residues" evidence="1">
    <location>
        <begin position="763"/>
        <end position="772"/>
    </location>
</feature>
<evidence type="ECO:0000313" key="4">
    <source>
        <dbReference type="Proteomes" id="UP000730481"/>
    </source>
</evidence>
<protein>
    <submittedName>
        <fullName evidence="3">Uncharacterized protein</fullName>
    </submittedName>
</protein>
<evidence type="ECO:0000313" key="3">
    <source>
        <dbReference type="EMBL" id="KAF4344601.1"/>
    </source>
</evidence>
<proteinExistence type="predicted"/>
<feature type="compositionally biased region" description="Polar residues" evidence="1">
    <location>
        <begin position="392"/>
        <end position="406"/>
    </location>
</feature>
<reference evidence="3" key="1">
    <citation type="journal article" date="2017" name="Mycologia">
        <title>Fusarium algeriense, sp. nov., a novel toxigenic crown rot pathogen of durum wheat from Algeria is nested in the Fusarium burgessii species complex.</title>
        <authorList>
            <person name="Laraba I."/>
            <person name="Keddad A."/>
            <person name="Boureghda H."/>
            <person name="Abdallah N."/>
            <person name="Vaughan M.M."/>
            <person name="Proctor R.H."/>
            <person name="Busman M."/>
            <person name="O'Donnell K."/>
        </authorList>
    </citation>
    <scope>NUCLEOTIDE SEQUENCE</scope>
    <source>
        <strain evidence="3">NRRL 25174</strain>
    </source>
</reference>
<sequence length="799" mass="83730">MRVQAIGLLLVATLLPGVSGIALPRAPAEPNQPNPRRFPHNETAIAIVPGRSGSNTRLSLMTSSMVQEDSSSTFPNQAFSTDVVEAVPPETSYDYAVQGLPTTSQLSQDLTISHKSTRVTLLSHLQSFLEPSSSRFFQAFPESTAPTNGNPSDHDRDATSERTQNDLHASAQRRPQLGFAHSFTQAAPNNTKAQTQTCGSGYNTPCGWISSVSSKGNGTYPPGPWTSGTVTLIAPTSLIPCTTLQDNEPITEYSIVYTSTITFFGNRSEYTPPYPTISTPNFCETETPSPSFSKVVPTMGSGASGTLPLPGSELTKEPPRGCSRGKSCTSEKPPTWSNPTAVPNPGVPGLTMSSSRMTVTFITTDKNPAVVFPTEPPPHFNRPTGGGGLPMSNKQLPEPSQANHADSSGGHGKSSPHSGPQPNVKPRPSAEPQPRPTSDPQPDVQPHGGPQPQTQPDAEPEPPRKFFVTARGQEVIVNDKTFSSLKADQTTTVTVDYGTFTIRPTEVIGEGATIKKPQPVGTVVSVVSPTSATLGKMPVTVSGTEAVVGGTRLKIPSMGTTTRLQIPVAGSTTVMEERQVSIAPDRVVVYDETLTYHGVGAPQTDVIIEGGEMVTAVGRSVFVFDSTTLTYGTGAPLITETIDNDTVTVGPAGIIVDGTTLGGSDAEVADTKFRIVGGATVTKVNPSYVVIDETTFTAGPGAKSTTKEDGGETITIGPSGITIGTMTIKYPFGASTVTTIEARGTASGRFPAATGTGNNDANENGKEKKDDDSTALSQRPGLATGITGLCIAFGVWILF</sequence>
<evidence type="ECO:0000256" key="1">
    <source>
        <dbReference type="SAM" id="MobiDB-lite"/>
    </source>
</evidence>
<dbReference type="EMBL" id="PVQB02000046">
    <property type="protein sequence ID" value="KAF4344601.1"/>
    <property type="molecule type" value="Genomic_DNA"/>
</dbReference>
<feature type="chain" id="PRO_5040394473" evidence="2">
    <location>
        <begin position="21"/>
        <end position="799"/>
    </location>
</feature>
<dbReference type="Proteomes" id="UP000730481">
    <property type="component" value="Unassembled WGS sequence"/>
</dbReference>
<dbReference type="OrthoDB" id="5420777at2759"/>
<organism evidence="3 4">
    <name type="scientific">Fusarium beomiforme</name>
    <dbReference type="NCBI Taxonomy" id="44412"/>
    <lineage>
        <taxon>Eukaryota</taxon>
        <taxon>Fungi</taxon>
        <taxon>Dikarya</taxon>
        <taxon>Ascomycota</taxon>
        <taxon>Pezizomycotina</taxon>
        <taxon>Sordariomycetes</taxon>
        <taxon>Hypocreomycetidae</taxon>
        <taxon>Hypocreales</taxon>
        <taxon>Nectriaceae</taxon>
        <taxon>Fusarium</taxon>
        <taxon>Fusarium burgessii species complex</taxon>
    </lineage>
</organism>
<evidence type="ECO:0000256" key="2">
    <source>
        <dbReference type="SAM" id="SignalP"/>
    </source>
</evidence>
<feature type="region of interest" description="Disordered" evidence="1">
    <location>
        <begin position="368"/>
        <end position="464"/>
    </location>
</feature>
<feature type="compositionally biased region" description="Pro residues" evidence="1">
    <location>
        <begin position="423"/>
        <end position="439"/>
    </location>
</feature>